<dbReference type="InParanoid" id="A0A1U7ZN55"/>
<gene>
    <name evidence="4" type="primary">LOC104592364</name>
</gene>
<dbReference type="GeneID" id="104592364"/>
<dbReference type="SUPFAM" id="SSF54106">
    <property type="entry name" value="LysM domain"/>
    <property type="match status" value="1"/>
</dbReference>
<dbReference type="KEGG" id="nnu:104592364"/>
<dbReference type="InterPro" id="IPR045030">
    <property type="entry name" value="LYSM1-4"/>
</dbReference>
<dbReference type="FunCoup" id="A0A1U7ZN55">
    <property type="interactions" value="1868"/>
</dbReference>
<dbReference type="AlphaFoldDB" id="A0A1U7ZN55"/>
<dbReference type="PROSITE" id="PS51782">
    <property type="entry name" value="LYSM"/>
    <property type="match status" value="1"/>
</dbReference>
<dbReference type="Pfam" id="PF01476">
    <property type="entry name" value="LysM"/>
    <property type="match status" value="1"/>
</dbReference>
<dbReference type="Proteomes" id="UP000189703">
    <property type="component" value="Unplaced"/>
</dbReference>
<dbReference type="OrthoDB" id="538216at2759"/>
<name>A0A1U7ZN55_NELNU</name>
<dbReference type="Gene3D" id="3.10.350.10">
    <property type="entry name" value="LysM domain"/>
    <property type="match status" value="1"/>
</dbReference>
<keyword evidence="3" id="KW-1185">Reference proteome</keyword>
<feature type="region of interest" description="Disordered" evidence="1">
    <location>
        <begin position="101"/>
        <end position="128"/>
    </location>
</feature>
<feature type="region of interest" description="Disordered" evidence="1">
    <location>
        <begin position="182"/>
        <end position="201"/>
    </location>
</feature>
<evidence type="ECO:0000256" key="1">
    <source>
        <dbReference type="SAM" id="MobiDB-lite"/>
    </source>
</evidence>
<proteinExistence type="predicted"/>
<protein>
    <submittedName>
        <fullName evidence="4">Uncharacterized protein LOC104592364</fullName>
    </submittedName>
</protein>
<feature type="domain" description="LysM" evidence="2">
    <location>
        <begin position="51"/>
        <end position="95"/>
    </location>
</feature>
<dbReference type="InterPro" id="IPR018392">
    <property type="entry name" value="LysM"/>
</dbReference>
<dbReference type="InterPro" id="IPR036779">
    <property type="entry name" value="LysM_dom_sf"/>
</dbReference>
<dbReference type="CDD" id="cd00118">
    <property type="entry name" value="LysM"/>
    <property type="match status" value="1"/>
</dbReference>
<organism evidence="3 4">
    <name type="scientific">Nelumbo nucifera</name>
    <name type="common">Sacred lotus</name>
    <dbReference type="NCBI Taxonomy" id="4432"/>
    <lineage>
        <taxon>Eukaryota</taxon>
        <taxon>Viridiplantae</taxon>
        <taxon>Streptophyta</taxon>
        <taxon>Embryophyta</taxon>
        <taxon>Tracheophyta</taxon>
        <taxon>Spermatophyta</taxon>
        <taxon>Magnoliopsida</taxon>
        <taxon>Proteales</taxon>
        <taxon>Nelumbonaceae</taxon>
        <taxon>Nelumbo</taxon>
    </lineage>
</organism>
<evidence type="ECO:0000259" key="2">
    <source>
        <dbReference type="PROSITE" id="PS51782"/>
    </source>
</evidence>
<dbReference type="eggNOG" id="KOG2850">
    <property type="taxonomic scope" value="Eukaryota"/>
</dbReference>
<evidence type="ECO:0000313" key="3">
    <source>
        <dbReference type="Proteomes" id="UP000189703"/>
    </source>
</evidence>
<reference evidence="4" key="1">
    <citation type="submission" date="2025-08" db="UniProtKB">
        <authorList>
            <consortium name="RefSeq"/>
        </authorList>
    </citation>
    <scope>IDENTIFICATION</scope>
</reference>
<feature type="compositionally biased region" description="Polar residues" evidence="1">
    <location>
        <begin position="103"/>
        <end position="126"/>
    </location>
</feature>
<dbReference type="SMART" id="SM00257">
    <property type="entry name" value="LysM"/>
    <property type="match status" value="1"/>
</dbReference>
<dbReference type="OMA" id="YSKICND"/>
<sequence length="381" mass="40887">MLTDSGWVNGNHVVDRVAGVGGNHPTMSSSLLLTPSSSPSPSSSNGAVNYIEHYVSKFDTLAGVAIKYGVEVADIKRMNGLVTDRQMFALKSLRIPLPGRHAPSSSISNGLVTQGKSSIEQTPSRQSHSDLLESFQSLGLKSPQRRVSPAMSTLQGYYGLKPSTSNGTLEGTEMAVYKSGRSNYLEDGLPPKPSPSSDSLPIQHWPTRSLLNSFALENGELYENLLVTEAGDSEAERSNEKSVRRRQKAEDFVSRTPEKLLKEENSGGSSGFSAITGKGLAQRPKSASRTNLASDAESAWLTPIPVGLGDSLMTNGCSMVRKSSSTSNLQDQESNNSSIWPTSKWSLKTDLQALSTSALTRPLFDGLPKPITGLWNKAALD</sequence>
<dbReference type="PANTHER" id="PTHR20932">
    <property type="entry name" value="LYSM AND PUTATIVE PEPTIDOGLYCAN-BINDING DOMAIN-CONTAINING PROTEIN"/>
    <property type="match status" value="1"/>
</dbReference>
<feature type="compositionally biased region" description="Basic and acidic residues" evidence="1">
    <location>
        <begin position="234"/>
        <end position="265"/>
    </location>
</feature>
<feature type="region of interest" description="Disordered" evidence="1">
    <location>
        <begin position="231"/>
        <end position="294"/>
    </location>
</feature>
<accession>A0A1U7ZN55</accession>
<dbReference type="RefSeq" id="XP_010250009.1">
    <property type="nucleotide sequence ID" value="XM_010251707.2"/>
</dbReference>
<dbReference type="PANTHER" id="PTHR20932:SF36">
    <property type="entry name" value="OS03G0110600 PROTEIN"/>
    <property type="match status" value="1"/>
</dbReference>
<evidence type="ECO:0000313" key="4">
    <source>
        <dbReference type="RefSeq" id="XP_010250009.1"/>
    </source>
</evidence>
<feature type="region of interest" description="Disordered" evidence="1">
    <location>
        <begin position="321"/>
        <end position="340"/>
    </location>
</feature>